<dbReference type="EMBL" id="LN733769">
    <property type="protein sequence ID" value="CEP18215.1"/>
    <property type="molecule type" value="Genomic_DNA"/>
</dbReference>
<accession>A0A0B7NRR7</accession>
<dbReference type="Pfam" id="PF00149">
    <property type="entry name" value="Metallophos"/>
    <property type="match status" value="1"/>
</dbReference>
<dbReference type="GO" id="GO:0000298">
    <property type="term" value="F:endopolyphosphatase activity"/>
    <property type="evidence" value="ECO:0007669"/>
    <property type="project" value="TreeGrafter"/>
</dbReference>
<keyword evidence="5" id="KW-0325">Glycoprotein</keyword>
<feature type="signal peptide" evidence="6">
    <location>
        <begin position="1"/>
        <end position="24"/>
    </location>
</feature>
<dbReference type="OrthoDB" id="348678at2759"/>
<dbReference type="STRING" id="35722.A0A0B7NRR7"/>
<dbReference type="Proteomes" id="UP000054107">
    <property type="component" value="Unassembled WGS sequence"/>
</dbReference>
<dbReference type="InterPro" id="IPR004843">
    <property type="entry name" value="Calcineurin-like_PHP"/>
</dbReference>
<evidence type="ECO:0000256" key="3">
    <source>
        <dbReference type="ARBA" id="ARBA00022525"/>
    </source>
</evidence>
<feature type="domain" description="Sphingomyelin phosphodiesterase C-terminal" evidence="8">
    <location>
        <begin position="345"/>
        <end position="409"/>
    </location>
</feature>
<keyword evidence="10" id="KW-1185">Reference proteome</keyword>
<protein>
    <submittedName>
        <fullName evidence="9">Uncharacterized protein</fullName>
    </submittedName>
</protein>
<keyword evidence="6" id="KW-0732">Signal</keyword>
<evidence type="ECO:0000256" key="4">
    <source>
        <dbReference type="ARBA" id="ARBA00022801"/>
    </source>
</evidence>
<feature type="chain" id="PRO_5002135610" evidence="6">
    <location>
        <begin position="25"/>
        <end position="435"/>
    </location>
</feature>
<dbReference type="GO" id="GO:0000324">
    <property type="term" value="C:fungal-type vacuole"/>
    <property type="evidence" value="ECO:0007669"/>
    <property type="project" value="TreeGrafter"/>
</dbReference>
<dbReference type="GO" id="GO:0006798">
    <property type="term" value="P:polyphosphate catabolic process"/>
    <property type="evidence" value="ECO:0007669"/>
    <property type="project" value="TreeGrafter"/>
</dbReference>
<dbReference type="PANTHER" id="PTHR10340:SF55">
    <property type="entry name" value="ENDOPOLYPHOSPHATASE"/>
    <property type="match status" value="1"/>
</dbReference>
<feature type="domain" description="Calcineurin-like phosphoesterase" evidence="7">
    <location>
        <begin position="43"/>
        <end position="283"/>
    </location>
</feature>
<keyword evidence="4" id="KW-0378">Hydrolase</keyword>
<dbReference type="PROSITE" id="PS00018">
    <property type="entry name" value="EF_HAND_1"/>
    <property type="match status" value="1"/>
</dbReference>
<evidence type="ECO:0000313" key="9">
    <source>
        <dbReference type="EMBL" id="CEP18215.1"/>
    </source>
</evidence>
<gene>
    <name evidence="9" type="primary">PARPA_12517.1 scaffold 45109</name>
</gene>
<dbReference type="GO" id="GO:0008081">
    <property type="term" value="F:phosphoric diester hydrolase activity"/>
    <property type="evidence" value="ECO:0007669"/>
    <property type="project" value="TreeGrafter"/>
</dbReference>
<keyword evidence="3" id="KW-0964">Secreted</keyword>
<dbReference type="GO" id="GO:0004309">
    <property type="term" value="F:exopolyphosphatase activity"/>
    <property type="evidence" value="ECO:0007669"/>
    <property type="project" value="TreeGrafter"/>
</dbReference>
<evidence type="ECO:0000259" key="8">
    <source>
        <dbReference type="Pfam" id="PF19272"/>
    </source>
</evidence>
<evidence type="ECO:0000256" key="2">
    <source>
        <dbReference type="ARBA" id="ARBA00008234"/>
    </source>
</evidence>
<dbReference type="GO" id="GO:0005615">
    <property type="term" value="C:extracellular space"/>
    <property type="evidence" value="ECO:0007669"/>
    <property type="project" value="TreeGrafter"/>
</dbReference>
<dbReference type="AlphaFoldDB" id="A0A0B7NRR7"/>
<evidence type="ECO:0000313" key="10">
    <source>
        <dbReference type="Proteomes" id="UP000054107"/>
    </source>
</evidence>
<comment type="subcellular location">
    <subcellularLocation>
        <location evidence="1">Secreted</location>
    </subcellularLocation>
</comment>
<proteinExistence type="inferred from homology"/>
<dbReference type="InterPro" id="IPR045473">
    <property type="entry name" value="ASM_C"/>
</dbReference>
<organism evidence="9 10">
    <name type="scientific">Parasitella parasitica</name>
    <dbReference type="NCBI Taxonomy" id="35722"/>
    <lineage>
        <taxon>Eukaryota</taxon>
        <taxon>Fungi</taxon>
        <taxon>Fungi incertae sedis</taxon>
        <taxon>Mucoromycota</taxon>
        <taxon>Mucoromycotina</taxon>
        <taxon>Mucoromycetes</taxon>
        <taxon>Mucorales</taxon>
        <taxon>Mucorineae</taxon>
        <taxon>Mucoraceae</taxon>
        <taxon>Parasitella</taxon>
    </lineage>
</organism>
<reference evidence="9 10" key="1">
    <citation type="submission" date="2014-09" db="EMBL/GenBank/DDBJ databases">
        <authorList>
            <person name="Ellenberger Sabrina"/>
        </authorList>
    </citation>
    <scope>NUCLEOTIDE SEQUENCE [LARGE SCALE GENOMIC DNA]</scope>
    <source>
        <strain evidence="9 10">CBS 412.66</strain>
    </source>
</reference>
<comment type="similarity">
    <text evidence="2">Belongs to the acid sphingomyelinase family.</text>
</comment>
<evidence type="ECO:0000256" key="6">
    <source>
        <dbReference type="SAM" id="SignalP"/>
    </source>
</evidence>
<dbReference type="Pfam" id="PF19272">
    <property type="entry name" value="ASMase_C"/>
    <property type="match status" value="1"/>
</dbReference>
<sequence length="435" mass="49091">MVLSTLFSCIAASFLLLNAAIVNAVPMNEAQPLTKRGSKLHGKFLHITDIHIDPLYLEGADPDSYCHKHGKKRSSESGKFGALGTDCDTPQALVDATFKFLKKSVKDIDFIIYTGDTARHDRDDNNELTQKEIIKSHTTVMKYFQKAYDTKHVPYIPTIGNNDGFNHNDVKKNDKIFKKLESIWEPLNLNLTSTFTKGGYYIQEVIKGKLSIVNLNTMYFFEKNDEVDDCDSSSSAAAIQMKWLTKILQLYSKKKGHQLYLMGHVPPIDDDGSKLYKDQCYKQYMKLLGQYGSTISDDTLNAVVSDGGDHKYTVMSADDDDAEDEKKKLQKTSVGLFNAPSVVPKNNPALRVYTYDTGKSDNFPVGTIRDWHQYYVDLEKANDNRNAKFQLEYQASKLYGVDHFDGPGVGKAILKIANDKKARKQYKKYAKVSSK</sequence>
<dbReference type="SUPFAM" id="SSF56300">
    <property type="entry name" value="Metallo-dependent phosphatases"/>
    <property type="match status" value="1"/>
</dbReference>
<evidence type="ECO:0000256" key="5">
    <source>
        <dbReference type="ARBA" id="ARBA00023180"/>
    </source>
</evidence>
<name>A0A0B7NRR7_9FUNG</name>
<dbReference type="PANTHER" id="PTHR10340">
    <property type="entry name" value="SPHINGOMYELIN PHOSPHODIESTERASE"/>
    <property type="match status" value="1"/>
</dbReference>
<evidence type="ECO:0000259" key="7">
    <source>
        <dbReference type="Pfam" id="PF00149"/>
    </source>
</evidence>
<dbReference type="InterPro" id="IPR018247">
    <property type="entry name" value="EF_Hand_1_Ca_BS"/>
</dbReference>
<evidence type="ECO:0000256" key="1">
    <source>
        <dbReference type="ARBA" id="ARBA00004613"/>
    </source>
</evidence>
<dbReference type="Gene3D" id="3.60.21.10">
    <property type="match status" value="1"/>
</dbReference>
<dbReference type="InterPro" id="IPR029052">
    <property type="entry name" value="Metallo-depent_PP-like"/>
</dbReference>